<dbReference type="Proteomes" id="UP001152797">
    <property type="component" value="Unassembled WGS sequence"/>
</dbReference>
<evidence type="ECO:0000313" key="3">
    <source>
        <dbReference type="EMBL" id="CAL1159918.1"/>
    </source>
</evidence>
<name>A0A9P1DDB9_9DINO</name>
<comment type="caution">
    <text evidence="2">The sequence shown here is derived from an EMBL/GenBank/DDBJ whole genome shotgun (WGS) entry which is preliminary data.</text>
</comment>
<dbReference type="OrthoDB" id="407098at2759"/>
<sequence length="541" mass="61882">MDDDAANRFRLSIRLEASYRALQDQWFRQIAVWAIGYFEIIALAAIPGVHLVTTPYITVAALLLMCLLACVRAGNVLDPLLWPVHVVRPRDQSKFGLGEHQKAARGFYAVSTLIRLACSVSFAYLVMDLMLNGLAMHAQCNYELWNEVNVSRYASKLSACNTNSNSQGSYSCKSIVSFDERCHNATRWSSWLLHQAWEEARLPCDSNTTNESLEEFLLWLRSDWFENEYCETLAGTEVLCYSIRQKPYTILFTEGQMSLEKICPSWPFEGLSYSYWCYSYALDAEHCRDDADATWAKEDLSASCASQECIRNIPTWMAEILNFTAQTEFCKCQSCKSWWNSNQCMAELVNYEYRLRAGLPEMDYGLLISLDTYLQDPMYSVQLIVCMLMIFGGWLWLLFLACFALVGNPLAMPPNLELQQRVLEEEQNIAEELRSTGTVIQRTLPFACGIEGHLNRLMMLVELGFYVVDFVLDFEMMSLYFHKQHYWFATVQGCIVARSVVDFLVRHVFFGPCFIKEIIDSFKANLRTDVCCGASMTVSSG</sequence>
<feature type="transmembrane region" description="Helical" evidence="1">
    <location>
        <begin position="30"/>
        <end position="49"/>
    </location>
</feature>
<keyword evidence="1" id="KW-0812">Transmembrane</keyword>
<accession>A0A9P1DDB9</accession>
<dbReference type="AlphaFoldDB" id="A0A9P1DDB9"/>
<evidence type="ECO:0000256" key="1">
    <source>
        <dbReference type="SAM" id="Phobius"/>
    </source>
</evidence>
<gene>
    <name evidence="2" type="ORF">C1SCF055_LOCUS32175</name>
</gene>
<reference evidence="2" key="1">
    <citation type="submission" date="2022-10" db="EMBL/GenBank/DDBJ databases">
        <authorList>
            <person name="Chen Y."/>
            <person name="Dougan E. K."/>
            <person name="Chan C."/>
            <person name="Rhodes N."/>
            <person name="Thang M."/>
        </authorList>
    </citation>
    <scope>NUCLEOTIDE SEQUENCE</scope>
</reference>
<protein>
    <submittedName>
        <fullName evidence="2">Uncharacterized protein</fullName>
    </submittedName>
</protein>
<evidence type="ECO:0000313" key="2">
    <source>
        <dbReference type="EMBL" id="CAI4006543.1"/>
    </source>
</evidence>
<organism evidence="2">
    <name type="scientific">Cladocopium goreaui</name>
    <dbReference type="NCBI Taxonomy" id="2562237"/>
    <lineage>
        <taxon>Eukaryota</taxon>
        <taxon>Sar</taxon>
        <taxon>Alveolata</taxon>
        <taxon>Dinophyceae</taxon>
        <taxon>Suessiales</taxon>
        <taxon>Symbiodiniaceae</taxon>
        <taxon>Cladocopium</taxon>
    </lineage>
</organism>
<evidence type="ECO:0000313" key="4">
    <source>
        <dbReference type="Proteomes" id="UP001152797"/>
    </source>
</evidence>
<dbReference type="EMBL" id="CAMXCT030003846">
    <property type="protein sequence ID" value="CAL4793855.1"/>
    <property type="molecule type" value="Genomic_DNA"/>
</dbReference>
<keyword evidence="1" id="KW-0472">Membrane</keyword>
<feature type="transmembrane region" description="Helical" evidence="1">
    <location>
        <begin position="107"/>
        <end position="127"/>
    </location>
</feature>
<proteinExistence type="predicted"/>
<keyword evidence="4" id="KW-1185">Reference proteome</keyword>
<reference evidence="3" key="2">
    <citation type="submission" date="2024-04" db="EMBL/GenBank/DDBJ databases">
        <authorList>
            <person name="Chen Y."/>
            <person name="Shah S."/>
            <person name="Dougan E. K."/>
            <person name="Thang M."/>
            <person name="Chan C."/>
        </authorList>
    </citation>
    <scope>NUCLEOTIDE SEQUENCE [LARGE SCALE GENOMIC DNA]</scope>
</reference>
<feature type="transmembrane region" description="Helical" evidence="1">
    <location>
        <begin position="56"/>
        <end position="74"/>
    </location>
</feature>
<dbReference type="EMBL" id="CAMXCT010003846">
    <property type="protein sequence ID" value="CAI4006543.1"/>
    <property type="molecule type" value="Genomic_DNA"/>
</dbReference>
<dbReference type="EMBL" id="CAMXCT020003846">
    <property type="protein sequence ID" value="CAL1159918.1"/>
    <property type="molecule type" value="Genomic_DNA"/>
</dbReference>
<feature type="transmembrane region" description="Helical" evidence="1">
    <location>
        <begin position="383"/>
        <end position="406"/>
    </location>
</feature>
<keyword evidence="1" id="KW-1133">Transmembrane helix</keyword>